<evidence type="ECO:0000313" key="4">
    <source>
        <dbReference type="Proteomes" id="UP000198995"/>
    </source>
</evidence>
<evidence type="ECO:0000313" key="3">
    <source>
        <dbReference type="EMBL" id="SDD30872.1"/>
    </source>
</evidence>
<dbReference type="SUPFAM" id="SSF56059">
    <property type="entry name" value="Glutathione synthetase ATP-binding domain-like"/>
    <property type="match status" value="1"/>
</dbReference>
<sequence>MNRTIKNSDTRFLPVLLGTDANCYGMARAFHEAYGIKSLALGKFPLLETRKSRIVEVHTHPDFDKAPTFLSTLDDVASLYKGYYDALLLIACGDRYTELVCEHKEELSKRFVIPYIDHALKLQLENKADFYDMCDRYGLPYPATHIVTAESQDDLDLPFDFPVALKASNSIEWLEIDFPGKKKAFKVDSPEELQDLVHKSYAAGYTDKLIIQDFIPGGDDAMYVLNSYSNDQGKVQMMCLGHCLLEDHTPAGVGNYNAILQEGNDDLYKTYQRFLEAIGFIGFANFDLKYDARDGQYKVFEINIRQGRSSYFTTASGCNLATWLVRDRVEDIHLETPHYHNNPTLWLHVPVDFFLDYAPEDELPRIRRLINEGRVSNTLLYDKDLGLYRRLMINRFYHGQRKRMLT</sequence>
<evidence type="ECO:0000259" key="2">
    <source>
        <dbReference type="PROSITE" id="PS50975"/>
    </source>
</evidence>
<dbReference type="GO" id="GO:0046872">
    <property type="term" value="F:metal ion binding"/>
    <property type="evidence" value="ECO:0007669"/>
    <property type="project" value="InterPro"/>
</dbReference>
<keyword evidence="1" id="KW-0067">ATP-binding</keyword>
<dbReference type="Proteomes" id="UP000198995">
    <property type="component" value="Unassembled WGS sequence"/>
</dbReference>
<dbReference type="Gene3D" id="3.30.470.20">
    <property type="entry name" value="ATP-grasp fold, B domain"/>
    <property type="match status" value="1"/>
</dbReference>
<evidence type="ECO:0000256" key="1">
    <source>
        <dbReference type="PROSITE-ProRule" id="PRU00409"/>
    </source>
</evidence>
<reference evidence="3 4" key="1">
    <citation type="submission" date="2016-10" db="EMBL/GenBank/DDBJ databases">
        <authorList>
            <person name="de Groot N.N."/>
        </authorList>
    </citation>
    <scope>NUCLEOTIDE SEQUENCE [LARGE SCALE GENOMIC DNA]</scope>
    <source>
        <strain evidence="3 4">DSM 20475</strain>
    </source>
</reference>
<dbReference type="OrthoDB" id="5420347at2"/>
<dbReference type="InterPro" id="IPR011761">
    <property type="entry name" value="ATP-grasp"/>
</dbReference>
<dbReference type="RefSeq" id="WP_091791207.1">
    <property type="nucleotide sequence ID" value="NZ_FNAF01000002.1"/>
</dbReference>
<keyword evidence="1" id="KW-0547">Nucleotide-binding</keyword>
<proteinExistence type="predicted"/>
<dbReference type="GO" id="GO:0005524">
    <property type="term" value="F:ATP binding"/>
    <property type="evidence" value="ECO:0007669"/>
    <property type="project" value="UniProtKB-UniRule"/>
</dbReference>
<dbReference type="STRING" id="2741.SAMN04489866_102199"/>
<feature type="domain" description="ATP-grasp" evidence="2">
    <location>
        <begin position="131"/>
        <end position="329"/>
    </location>
</feature>
<protein>
    <submittedName>
        <fullName evidence="3">D-aspartate ligase</fullName>
    </submittedName>
</protein>
<gene>
    <name evidence="3" type="ORF">SAMN04489866_102199</name>
</gene>
<dbReference type="PROSITE" id="PS50975">
    <property type="entry name" value="ATP_GRASP"/>
    <property type="match status" value="1"/>
</dbReference>
<keyword evidence="3" id="KW-0436">Ligase</keyword>
<organism evidence="3 4">
    <name type="scientific">Peptococcus niger</name>
    <dbReference type="NCBI Taxonomy" id="2741"/>
    <lineage>
        <taxon>Bacteria</taxon>
        <taxon>Bacillati</taxon>
        <taxon>Bacillota</taxon>
        <taxon>Clostridia</taxon>
        <taxon>Eubacteriales</taxon>
        <taxon>Peptococcaceae</taxon>
        <taxon>Peptococcus</taxon>
    </lineage>
</organism>
<accession>A0A1G6TNX9</accession>
<dbReference type="EMBL" id="FNAF01000002">
    <property type="protein sequence ID" value="SDD30872.1"/>
    <property type="molecule type" value="Genomic_DNA"/>
</dbReference>
<name>A0A1G6TNX9_PEPNI</name>
<keyword evidence="4" id="KW-1185">Reference proteome</keyword>
<dbReference type="GO" id="GO:0016874">
    <property type="term" value="F:ligase activity"/>
    <property type="evidence" value="ECO:0007669"/>
    <property type="project" value="UniProtKB-KW"/>
</dbReference>
<dbReference type="AlphaFoldDB" id="A0A1G6TNX9"/>